<evidence type="ECO:0000256" key="5">
    <source>
        <dbReference type="HAMAP-Rule" id="MF_01114"/>
    </source>
</evidence>
<dbReference type="AlphaFoldDB" id="A0A9D1DSY4"/>
<comment type="subcellular location">
    <subcellularLocation>
        <location evidence="1 5">Cytoplasm</location>
    </subcellularLocation>
</comment>
<gene>
    <name evidence="5" type="primary">recX</name>
    <name evidence="7" type="ORF">IAB38_00100</name>
</gene>
<sequence length="249" mass="29483">MKIEKFKKRPNGLYTIYLDNFNSYDFYEEIILKYELLITKTIEEDELNKIIKDNKNYESYYEALKTLKRTIKTKEEIRKLLTEKKYSKESISFAINTLEKQGYINDKNYAKSYVHNAIITTNKGPKKIEQELIKKGVTSLDYNEALDEFTTILEKEKIEKLISKKIKSNHNKSAKVLKQKLGLDLINNGFHQDIIKEVLNSTAIEENSDIAKKEYQKYYNKLSKKYSGKELEYKLKQKMYSLGFKMPKE</sequence>
<name>A0A9D1DSY4_9FIRM</name>
<keyword evidence="4 5" id="KW-0963">Cytoplasm</keyword>
<dbReference type="InterPro" id="IPR036388">
    <property type="entry name" value="WH-like_DNA-bd_sf"/>
</dbReference>
<evidence type="ECO:0000259" key="6">
    <source>
        <dbReference type="Pfam" id="PF02631"/>
    </source>
</evidence>
<dbReference type="GO" id="GO:0005737">
    <property type="term" value="C:cytoplasm"/>
    <property type="evidence" value="ECO:0007669"/>
    <property type="project" value="UniProtKB-SubCell"/>
</dbReference>
<evidence type="ECO:0000256" key="2">
    <source>
        <dbReference type="ARBA" id="ARBA00009695"/>
    </source>
</evidence>
<dbReference type="InterPro" id="IPR053924">
    <property type="entry name" value="RecX_HTH_2nd"/>
</dbReference>
<evidence type="ECO:0000256" key="4">
    <source>
        <dbReference type="ARBA" id="ARBA00022490"/>
    </source>
</evidence>
<reference evidence="7" key="1">
    <citation type="submission" date="2020-10" db="EMBL/GenBank/DDBJ databases">
        <authorList>
            <person name="Gilroy R."/>
        </authorList>
    </citation>
    <scope>NUCLEOTIDE SEQUENCE</scope>
    <source>
        <strain evidence="7">CHK184-20233</strain>
    </source>
</reference>
<reference evidence="7" key="2">
    <citation type="journal article" date="2021" name="PeerJ">
        <title>Extensive microbial diversity within the chicken gut microbiome revealed by metagenomics and culture.</title>
        <authorList>
            <person name="Gilroy R."/>
            <person name="Ravi A."/>
            <person name="Getino M."/>
            <person name="Pursley I."/>
            <person name="Horton D.L."/>
            <person name="Alikhan N.F."/>
            <person name="Baker D."/>
            <person name="Gharbi K."/>
            <person name="Hall N."/>
            <person name="Watson M."/>
            <person name="Adriaenssens E.M."/>
            <person name="Foster-Nyarko E."/>
            <person name="Jarju S."/>
            <person name="Secka A."/>
            <person name="Antonio M."/>
            <person name="Oren A."/>
            <person name="Chaudhuri R.R."/>
            <person name="La Ragione R."/>
            <person name="Hildebrand F."/>
            <person name="Pallen M.J."/>
        </authorList>
    </citation>
    <scope>NUCLEOTIDE SEQUENCE</scope>
    <source>
        <strain evidence="7">CHK184-20233</strain>
    </source>
</reference>
<evidence type="ECO:0000256" key="1">
    <source>
        <dbReference type="ARBA" id="ARBA00004496"/>
    </source>
</evidence>
<evidence type="ECO:0000313" key="7">
    <source>
        <dbReference type="EMBL" id="HIR58430.1"/>
    </source>
</evidence>
<dbReference type="Pfam" id="PF02631">
    <property type="entry name" value="RecX_HTH2"/>
    <property type="match status" value="1"/>
</dbReference>
<accession>A0A9D1DSY4</accession>
<comment type="similarity">
    <text evidence="2 5">Belongs to the RecX family.</text>
</comment>
<proteinExistence type="inferred from homology"/>
<comment type="function">
    <text evidence="5">Modulates RecA activity.</text>
</comment>
<dbReference type="HAMAP" id="MF_01114">
    <property type="entry name" value="RecX"/>
    <property type="match status" value="1"/>
</dbReference>
<dbReference type="GO" id="GO:0006282">
    <property type="term" value="P:regulation of DNA repair"/>
    <property type="evidence" value="ECO:0007669"/>
    <property type="project" value="UniProtKB-UniRule"/>
</dbReference>
<evidence type="ECO:0000256" key="3">
    <source>
        <dbReference type="ARBA" id="ARBA00018111"/>
    </source>
</evidence>
<feature type="domain" description="RecX second three-helical" evidence="6">
    <location>
        <begin position="105"/>
        <end position="146"/>
    </location>
</feature>
<dbReference type="PANTHER" id="PTHR33602">
    <property type="entry name" value="REGULATORY PROTEIN RECX FAMILY PROTEIN"/>
    <property type="match status" value="1"/>
</dbReference>
<dbReference type="PANTHER" id="PTHR33602:SF1">
    <property type="entry name" value="REGULATORY PROTEIN RECX FAMILY PROTEIN"/>
    <property type="match status" value="1"/>
</dbReference>
<dbReference type="InterPro" id="IPR003783">
    <property type="entry name" value="Regulatory_RecX"/>
</dbReference>
<organism evidence="7 8">
    <name type="scientific">Candidatus Onthousia excrementipullorum</name>
    <dbReference type="NCBI Taxonomy" id="2840884"/>
    <lineage>
        <taxon>Bacteria</taxon>
        <taxon>Bacillati</taxon>
        <taxon>Bacillota</taxon>
        <taxon>Bacilli</taxon>
        <taxon>Candidatus Onthousia</taxon>
    </lineage>
</organism>
<dbReference type="EMBL" id="DVHC01000003">
    <property type="protein sequence ID" value="HIR58430.1"/>
    <property type="molecule type" value="Genomic_DNA"/>
</dbReference>
<comment type="caution">
    <text evidence="7">The sequence shown here is derived from an EMBL/GenBank/DDBJ whole genome shotgun (WGS) entry which is preliminary data.</text>
</comment>
<evidence type="ECO:0000313" key="8">
    <source>
        <dbReference type="Proteomes" id="UP000824232"/>
    </source>
</evidence>
<protein>
    <recommendedName>
        <fullName evidence="3 5">Regulatory protein RecX</fullName>
    </recommendedName>
</protein>
<dbReference type="Gene3D" id="1.10.10.10">
    <property type="entry name" value="Winged helix-like DNA-binding domain superfamily/Winged helix DNA-binding domain"/>
    <property type="match status" value="3"/>
</dbReference>
<dbReference type="Proteomes" id="UP000824232">
    <property type="component" value="Unassembled WGS sequence"/>
</dbReference>